<feature type="domain" description="Clr5" evidence="2">
    <location>
        <begin position="54"/>
        <end position="106"/>
    </location>
</feature>
<protein>
    <recommendedName>
        <fullName evidence="2">Clr5 domain-containing protein</fullName>
    </recommendedName>
</protein>
<dbReference type="InParanoid" id="W3X033"/>
<dbReference type="RefSeq" id="XP_007836123.1">
    <property type="nucleotide sequence ID" value="XM_007837932.1"/>
</dbReference>
<evidence type="ECO:0000313" key="4">
    <source>
        <dbReference type="Proteomes" id="UP000030651"/>
    </source>
</evidence>
<name>W3X033_PESFW</name>
<feature type="compositionally biased region" description="Polar residues" evidence="1">
    <location>
        <begin position="176"/>
        <end position="186"/>
    </location>
</feature>
<accession>W3X033</accession>
<feature type="compositionally biased region" description="Basic and acidic residues" evidence="1">
    <location>
        <begin position="448"/>
        <end position="458"/>
    </location>
</feature>
<reference evidence="4" key="1">
    <citation type="journal article" date="2015" name="BMC Genomics">
        <title>Genomic and transcriptomic analysis of the endophytic fungus Pestalotiopsis fici reveals its lifestyle and high potential for synthesis of natural products.</title>
        <authorList>
            <person name="Wang X."/>
            <person name="Zhang X."/>
            <person name="Liu L."/>
            <person name="Xiang M."/>
            <person name="Wang W."/>
            <person name="Sun X."/>
            <person name="Che Y."/>
            <person name="Guo L."/>
            <person name="Liu G."/>
            <person name="Guo L."/>
            <person name="Wang C."/>
            <person name="Yin W.B."/>
            <person name="Stadler M."/>
            <person name="Zhang X."/>
            <person name="Liu X."/>
        </authorList>
    </citation>
    <scope>NUCLEOTIDE SEQUENCE [LARGE SCALE GENOMIC DNA]</scope>
    <source>
        <strain evidence="4">W106-1 / CGMCC3.15140</strain>
    </source>
</reference>
<feature type="region of interest" description="Disordered" evidence="1">
    <location>
        <begin position="153"/>
        <end position="192"/>
    </location>
</feature>
<keyword evidence="4" id="KW-1185">Reference proteome</keyword>
<dbReference type="EMBL" id="KI912114">
    <property type="protein sequence ID" value="ETS79498.1"/>
    <property type="molecule type" value="Genomic_DNA"/>
</dbReference>
<gene>
    <name evidence="3" type="ORF">PFICI_09351</name>
</gene>
<evidence type="ECO:0000256" key="1">
    <source>
        <dbReference type="SAM" id="MobiDB-lite"/>
    </source>
</evidence>
<dbReference type="HOGENOM" id="CLU_597298_0_0_1"/>
<dbReference type="Pfam" id="PF14420">
    <property type="entry name" value="Clr5"/>
    <property type="match status" value="1"/>
</dbReference>
<dbReference type="Proteomes" id="UP000030651">
    <property type="component" value="Unassembled WGS sequence"/>
</dbReference>
<proteinExistence type="predicted"/>
<organism evidence="3 4">
    <name type="scientific">Pestalotiopsis fici (strain W106-1 / CGMCC3.15140)</name>
    <dbReference type="NCBI Taxonomy" id="1229662"/>
    <lineage>
        <taxon>Eukaryota</taxon>
        <taxon>Fungi</taxon>
        <taxon>Dikarya</taxon>
        <taxon>Ascomycota</taxon>
        <taxon>Pezizomycotina</taxon>
        <taxon>Sordariomycetes</taxon>
        <taxon>Xylariomycetidae</taxon>
        <taxon>Amphisphaeriales</taxon>
        <taxon>Sporocadaceae</taxon>
        <taxon>Pestalotiopsis</taxon>
    </lineage>
</organism>
<dbReference type="OrthoDB" id="4755564at2759"/>
<dbReference type="InterPro" id="IPR025676">
    <property type="entry name" value="Clr5_dom"/>
</dbReference>
<dbReference type="eggNOG" id="ENOG502RZNG">
    <property type="taxonomic scope" value="Eukaryota"/>
</dbReference>
<evidence type="ECO:0000313" key="3">
    <source>
        <dbReference type="EMBL" id="ETS79498.1"/>
    </source>
</evidence>
<feature type="region of interest" description="Disordered" evidence="1">
    <location>
        <begin position="438"/>
        <end position="458"/>
    </location>
</feature>
<sequence>MLADHNARLTEADGDNLGIASAYQHGDLVVSRNAPVTPAAASAPPSGHGRWATSADWAAHKDRVVRMYWNEDRTLKEVMSIMATEYDFHATVKMYKSRFKLWGLAKNIIKEDASRIIQAAWSGERPDEPVVKGRKVGSKRFRKQLQTARELGARFSSKESSLQTPSPPTMPPGSPDQLQKQQQVMMSSSACSSPTSLSHRLWQPDVLGQSERACHAIHSYTDFCLNTKVWELASVTADDALNLPKGRTFKVFVVDNYMSMTAGFQDPTFITATMSVVLQLEEFAKELATSLLRYIYHMSVVKLGAHHPFSCFWAHMTSLGVVNARHAVESTLRVHYDTLQRQMHPEDIKYWGDSPGSGRRLARYTDFARDQMPSNNFMNIMYDMEADVTSVVDEIYINWCQIMLSYFIAHAAPDERGDPNRFVAKDADAEVDRIKVEDVEDEEGSMETLHKLEHFEDS</sequence>
<feature type="compositionally biased region" description="Pro residues" evidence="1">
    <location>
        <begin position="165"/>
        <end position="174"/>
    </location>
</feature>
<dbReference type="KEGG" id="pfy:PFICI_09351"/>
<dbReference type="GeneID" id="19274364"/>
<dbReference type="AlphaFoldDB" id="W3X033"/>
<evidence type="ECO:0000259" key="2">
    <source>
        <dbReference type="Pfam" id="PF14420"/>
    </source>
</evidence>
<dbReference type="PANTHER" id="PTHR38788:SF3">
    <property type="entry name" value="CLR5 DOMAIN-CONTAINING PROTEIN"/>
    <property type="match status" value="1"/>
</dbReference>
<dbReference type="PANTHER" id="PTHR38788">
    <property type="entry name" value="CLR5 DOMAIN-CONTAINING PROTEIN"/>
    <property type="match status" value="1"/>
</dbReference>